<sequence>MQFYHGNFLALAFMNAALGYREYSRDTIRLEQKPKSPAEGFVREKAKGKLTQFKRRFIPLYLAVNGADWLQGPYIYPLYKDEKKLPEETVAKLFMAGFLAAAISASFMGKLADIYGRKLACLTFCILYSLSCLSLLADHIAILVIGRILGGASTTLMFSVFESWMVTEFNKRFPDEAGSTLSGIFSVMTTLNSVVAIAAGIVAESVTDLVGTQKTPFMLAVAVLLCSFVAISHFWDENYGERRVEMSPILDSEKLLTPRTPRSSLRLLWQDKQVRALGVTSCFFEGSMYIFIFFKFPALKLAHQLSGTQGELPFGLIFAILMSSMMLGSLLYNYISTHCPQLPPTRILIALLFTASATFFVPVVCRDEKITFWCFCLFEVCCGIYFPLMSYQKGKMIDDSVRANVYGLMRIPLNVFVVLVLSTTKDGFRHRDLVLTSCSALMLFAVVVNASLV</sequence>
<dbReference type="AlphaFoldDB" id="A0A8H7T4E3"/>
<dbReference type="OrthoDB" id="263957at2759"/>
<feature type="transmembrane region" description="Helical" evidence="12">
    <location>
        <begin position="181"/>
        <end position="203"/>
    </location>
</feature>
<evidence type="ECO:0000313" key="13">
    <source>
        <dbReference type="EMBL" id="KAG4414979.1"/>
    </source>
</evidence>
<evidence type="ECO:0000256" key="6">
    <source>
        <dbReference type="ARBA" id="ARBA00022692"/>
    </source>
</evidence>
<keyword evidence="14" id="KW-1185">Reference proteome</keyword>
<evidence type="ECO:0000256" key="5">
    <source>
        <dbReference type="ARBA" id="ARBA00022475"/>
    </source>
</evidence>
<evidence type="ECO:0000256" key="8">
    <source>
        <dbReference type="ARBA" id="ARBA00023065"/>
    </source>
</evidence>
<accession>A0A8H7T4E3</accession>
<feature type="transmembrane region" description="Helical" evidence="12">
    <location>
        <begin position="403"/>
        <end position="421"/>
    </location>
</feature>
<protein>
    <recommendedName>
        <fullName evidence="3">Molybdate-anion transporter</fullName>
    </recommendedName>
    <alternativeName>
        <fullName evidence="10">Major facilitator superfamily domain-containing protein 5</fullName>
    </alternativeName>
    <alternativeName>
        <fullName evidence="11">Molybdate transporter 2 homolog</fullName>
    </alternativeName>
</protein>
<dbReference type="InterPro" id="IPR008509">
    <property type="entry name" value="MOT2/MFSD5"/>
</dbReference>
<dbReference type="Proteomes" id="UP000664132">
    <property type="component" value="Unassembled WGS sequence"/>
</dbReference>
<dbReference type="SUPFAM" id="SSF103473">
    <property type="entry name" value="MFS general substrate transporter"/>
    <property type="match status" value="1"/>
</dbReference>
<feature type="transmembrane region" description="Helical" evidence="12">
    <location>
        <begin position="347"/>
        <end position="364"/>
    </location>
</feature>
<keyword evidence="4" id="KW-0813">Transport</keyword>
<evidence type="ECO:0000256" key="4">
    <source>
        <dbReference type="ARBA" id="ARBA00022448"/>
    </source>
</evidence>
<dbReference type="InterPro" id="IPR036259">
    <property type="entry name" value="MFS_trans_sf"/>
</dbReference>
<keyword evidence="8" id="KW-0406">Ion transport</keyword>
<comment type="function">
    <text evidence="1">Mediates high-affinity intracellular uptake of the rare oligo-element molybdenum.</text>
</comment>
<feature type="transmembrane region" description="Helical" evidence="12">
    <location>
        <begin position="57"/>
        <end position="77"/>
    </location>
</feature>
<dbReference type="GO" id="GO:0006811">
    <property type="term" value="P:monoatomic ion transport"/>
    <property type="evidence" value="ECO:0007669"/>
    <property type="project" value="UniProtKB-KW"/>
</dbReference>
<evidence type="ECO:0000256" key="11">
    <source>
        <dbReference type="ARBA" id="ARBA00032555"/>
    </source>
</evidence>
<proteinExistence type="predicted"/>
<feature type="transmembrane region" description="Helical" evidence="12">
    <location>
        <begin position="142"/>
        <end position="161"/>
    </location>
</feature>
<evidence type="ECO:0000256" key="1">
    <source>
        <dbReference type="ARBA" id="ARBA00003019"/>
    </source>
</evidence>
<keyword evidence="5" id="KW-1003">Cell membrane</keyword>
<evidence type="ECO:0000256" key="2">
    <source>
        <dbReference type="ARBA" id="ARBA00004651"/>
    </source>
</evidence>
<evidence type="ECO:0000256" key="12">
    <source>
        <dbReference type="SAM" id="Phobius"/>
    </source>
</evidence>
<dbReference type="PANTHER" id="PTHR23516">
    <property type="entry name" value="SAM (S-ADENOSYL METHIONINE) TRANSPORTER"/>
    <property type="match status" value="1"/>
</dbReference>
<feature type="transmembrane region" description="Helical" evidence="12">
    <location>
        <begin position="370"/>
        <end position="391"/>
    </location>
</feature>
<evidence type="ECO:0000256" key="10">
    <source>
        <dbReference type="ARBA" id="ARBA00030646"/>
    </source>
</evidence>
<dbReference type="GO" id="GO:0005886">
    <property type="term" value="C:plasma membrane"/>
    <property type="evidence" value="ECO:0007669"/>
    <property type="project" value="UniProtKB-SubCell"/>
</dbReference>
<gene>
    <name evidence="13" type="ORF">IFR04_011907</name>
</gene>
<feature type="transmembrane region" description="Helical" evidence="12">
    <location>
        <begin position="89"/>
        <end position="107"/>
    </location>
</feature>
<keyword evidence="7 12" id="KW-1133">Transmembrane helix</keyword>
<keyword evidence="6 12" id="KW-0812">Transmembrane</keyword>
<evidence type="ECO:0000256" key="9">
    <source>
        <dbReference type="ARBA" id="ARBA00023136"/>
    </source>
</evidence>
<dbReference type="Pfam" id="PF05631">
    <property type="entry name" value="MFS_5"/>
    <property type="match status" value="1"/>
</dbReference>
<feature type="transmembrane region" description="Helical" evidence="12">
    <location>
        <begin position="274"/>
        <end position="294"/>
    </location>
</feature>
<feature type="transmembrane region" description="Helical" evidence="12">
    <location>
        <begin position="314"/>
        <end position="335"/>
    </location>
</feature>
<dbReference type="EMBL" id="JAFJYH010000241">
    <property type="protein sequence ID" value="KAG4414979.1"/>
    <property type="molecule type" value="Genomic_DNA"/>
</dbReference>
<reference evidence="13" key="1">
    <citation type="submission" date="2021-02" db="EMBL/GenBank/DDBJ databases">
        <title>Genome sequence Cadophora malorum strain M34.</title>
        <authorList>
            <person name="Stefanovic E."/>
            <person name="Vu D."/>
            <person name="Scully C."/>
            <person name="Dijksterhuis J."/>
            <person name="Roader J."/>
            <person name="Houbraken J."/>
        </authorList>
    </citation>
    <scope>NUCLEOTIDE SEQUENCE</scope>
    <source>
        <strain evidence="13">M34</strain>
    </source>
</reference>
<feature type="transmembrane region" description="Helical" evidence="12">
    <location>
        <begin position="215"/>
        <end position="235"/>
    </location>
</feature>
<evidence type="ECO:0000256" key="3">
    <source>
        <dbReference type="ARBA" id="ARBA00021242"/>
    </source>
</evidence>
<keyword evidence="9 12" id="KW-0472">Membrane</keyword>
<comment type="subcellular location">
    <subcellularLocation>
        <location evidence="2">Cell membrane</location>
        <topology evidence="2">Multi-pass membrane protein</topology>
    </subcellularLocation>
</comment>
<organism evidence="13 14">
    <name type="scientific">Cadophora malorum</name>
    <dbReference type="NCBI Taxonomy" id="108018"/>
    <lineage>
        <taxon>Eukaryota</taxon>
        <taxon>Fungi</taxon>
        <taxon>Dikarya</taxon>
        <taxon>Ascomycota</taxon>
        <taxon>Pezizomycotina</taxon>
        <taxon>Leotiomycetes</taxon>
        <taxon>Helotiales</taxon>
        <taxon>Ploettnerulaceae</taxon>
        <taxon>Cadophora</taxon>
    </lineage>
</organism>
<dbReference type="Gene3D" id="1.20.1250.20">
    <property type="entry name" value="MFS general substrate transporter like domains"/>
    <property type="match status" value="1"/>
</dbReference>
<feature type="transmembrane region" description="Helical" evidence="12">
    <location>
        <begin position="119"/>
        <end position="136"/>
    </location>
</feature>
<evidence type="ECO:0000313" key="14">
    <source>
        <dbReference type="Proteomes" id="UP000664132"/>
    </source>
</evidence>
<dbReference type="CDD" id="cd17487">
    <property type="entry name" value="MFS_MFSD5_like"/>
    <property type="match status" value="1"/>
</dbReference>
<feature type="transmembrane region" description="Helical" evidence="12">
    <location>
        <begin position="433"/>
        <end position="452"/>
    </location>
</feature>
<comment type="caution">
    <text evidence="13">The sequence shown here is derived from an EMBL/GenBank/DDBJ whole genome shotgun (WGS) entry which is preliminary data.</text>
</comment>
<dbReference type="PANTHER" id="PTHR23516:SF1">
    <property type="entry name" value="MOLYBDATE-ANION TRANSPORTER"/>
    <property type="match status" value="1"/>
</dbReference>
<evidence type="ECO:0000256" key="7">
    <source>
        <dbReference type="ARBA" id="ARBA00022989"/>
    </source>
</evidence>
<dbReference type="GO" id="GO:0015098">
    <property type="term" value="F:molybdate ion transmembrane transporter activity"/>
    <property type="evidence" value="ECO:0007669"/>
    <property type="project" value="InterPro"/>
</dbReference>
<name>A0A8H7T4E3_9HELO</name>